<comment type="caution">
    <text evidence="2">The sequence shown here is derived from an EMBL/GenBank/DDBJ whole genome shotgun (WGS) entry which is preliminary data.</text>
</comment>
<protein>
    <recommendedName>
        <fullName evidence="1">Helix-turn-helix domain-containing protein</fullName>
    </recommendedName>
</protein>
<sequence length="83" mass="9490">MSFYSTSELAKKIGVTRTTVFRWIKEGKLKAERVGRNYIIPEDELERIAPQTESQEQKNKELGEAVKKVVSEYGETLKKLGAE</sequence>
<proteinExistence type="predicted"/>
<name>A0A1F7U8K7_9BACT</name>
<dbReference type="Pfam" id="PF12728">
    <property type="entry name" value="HTH_17"/>
    <property type="match status" value="1"/>
</dbReference>
<accession>A0A1F7U8K7</accession>
<dbReference type="InterPro" id="IPR041657">
    <property type="entry name" value="HTH_17"/>
</dbReference>
<dbReference type="SUPFAM" id="SSF46955">
    <property type="entry name" value="Putative DNA-binding domain"/>
    <property type="match status" value="1"/>
</dbReference>
<organism evidence="2 3">
    <name type="scientific">Candidatus Uhrbacteria bacterium RIFCSPHIGHO2_02_FULL_60_10</name>
    <dbReference type="NCBI Taxonomy" id="1802392"/>
    <lineage>
        <taxon>Bacteria</taxon>
        <taxon>Candidatus Uhriibacteriota</taxon>
    </lineage>
</organism>
<dbReference type="Proteomes" id="UP000177088">
    <property type="component" value="Unassembled WGS sequence"/>
</dbReference>
<evidence type="ECO:0000313" key="2">
    <source>
        <dbReference type="EMBL" id="OGL74605.1"/>
    </source>
</evidence>
<feature type="domain" description="Helix-turn-helix" evidence="1">
    <location>
        <begin position="3"/>
        <end position="47"/>
    </location>
</feature>
<evidence type="ECO:0000259" key="1">
    <source>
        <dbReference type="Pfam" id="PF12728"/>
    </source>
</evidence>
<gene>
    <name evidence="2" type="ORF">A3C96_02135</name>
</gene>
<evidence type="ECO:0000313" key="3">
    <source>
        <dbReference type="Proteomes" id="UP000177088"/>
    </source>
</evidence>
<dbReference type="InterPro" id="IPR010093">
    <property type="entry name" value="SinI_DNA-bd"/>
</dbReference>
<reference evidence="2 3" key="1">
    <citation type="journal article" date="2016" name="Nat. Commun.">
        <title>Thousands of microbial genomes shed light on interconnected biogeochemical processes in an aquifer system.</title>
        <authorList>
            <person name="Anantharaman K."/>
            <person name="Brown C.T."/>
            <person name="Hug L.A."/>
            <person name="Sharon I."/>
            <person name="Castelle C.J."/>
            <person name="Probst A.J."/>
            <person name="Thomas B.C."/>
            <person name="Singh A."/>
            <person name="Wilkins M.J."/>
            <person name="Karaoz U."/>
            <person name="Brodie E.L."/>
            <person name="Williams K.H."/>
            <person name="Hubbard S.S."/>
            <person name="Banfield J.F."/>
        </authorList>
    </citation>
    <scope>NUCLEOTIDE SEQUENCE [LARGE SCALE GENOMIC DNA]</scope>
</reference>
<dbReference type="EMBL" id="MGEA01000012">
    <property type="protein sequence ID" value="OGL74605.1"/>
    <property type="molecule type" value="Genomic_DNA"/>
</dbReference>
<dbReference type="GO" id="GO:0003677">
    <property type="term" value="F:DNA binding"/>
    <property type="evidence" value="ECO:0007669"/>
    <property type="project" value="InterPro"/>
</dbReference>
<dbReference type="NCBIfam" id="TIGR01764">
    <property type="entry name" value="excise"/>
    <property type="match status" value="1"/>
</dbReference>
<dbReference type="InterPro" id="IPR009061">
    <property type="entry name" value="DNA-bd_dom_put_sf"/>
</dbReference>
<dbReference type="Gene3D" id="1.10.1660.10">
    <property type="match status" value="1"/>
</dbReference>
<dbReference type="AlphaFoldDB" id="A0A1F7U8K7"/>